<keyword evidence="6" id="KW-0411">Iron-sulfur</keyword>
<dbReference type="InterPro" id="IPR056488">
    <property type="entry name" value="Zn_ribbon_HMPTM"/>
</dbReference>
<dbReference type="Pfam" id="PF04055">
    <property type="entry name" value="Radical_SAM"/>
    <property type="match status" value="1"/>
</dbReference>
<gene>
    <name evidence="8" type="ORF">LCGC14_0863500</name>
</gene>
<feature type="domain" description="Radical SAM core" evidence="7">
    <location>
        <begin position="111"/>
        <end position="334"/>
    </location>
</feature>
<dbReference type="CDD" id="cd01335">
    <property type="entry name" value="Radical_SAM"/>
    <property type="match status" value="1"/>
</dbReference>
<dbReference type="SFLD" id="SFLDG01067">
    <property type="entry name" value="SPASM/twitch_domain_containing"/>
    <property type="match status" value="1"/>
</dbReference>
<accession>A0A0F9SDT6</accession>
<evidence type="ECO:0000256" key="2">
    <source>
        <dbReference type="ARBA" id="ARBA00022485"/>
    </source>
</evidence>
<name>A0A0F9SDT6_9ZZZZ</name>
<dbReference type="PANTHER" id="PTHR43306">
    <property type="entry name" value="7,8-DIHYDRO-6-HYDROXYMETHYLPTERIN DIMETHYLTRANSFERASE"/>
    <property type="match status" value="1"/>
</dbReference>
<dbReference type="PROSITE" id="PS51918">
    <property type="entry name" value="RADICAL_SAM"/>
    <property type="match status" value="1"/>
</dbReference>
<dbReference type="SMART" id="SM00729">
    <property type="entry name" value="Elp3"/>
    <property type="match status" value="1"/>
</dbReference>
<comment type="caution">
    <text evidence="8">The sequence shown here is derived from an EMBL/GenBank/DDBJ whole genome shotgun (WGS) entry which is preliminary data.</text>
</comment>
<evidence type="ECO:0000313" key="8">
    <source>
        <dbReference type="EMBL" id="KKN27553.1"/>
    </source>
</evidence>
<dbReference type="PANTHER" id="PTHR43306:SF1">
    <property type="entry name" value="7,8-DIHYDRO-6-HYDROXYMETHYLPTERIN DIMETHYLTRANSFERASE"/>
    <property type="match status" value="1"/>
</dbReference>
<evidence type="ECO:0000256" key="5">
    <source>
        <dbReference type="ARBA" id="ARBA00023004"/>
    </source>
</evidence>
<sequence length="578" mass="65904">MYHLDDTEYINTPYYRKTSSVCPECLQPISAEVYEEEEKIWMRKTCQDHGYFRDLISSSAKYYKWTHFAWKDKNGNVIWKFDKDGESNPPDIEGDDPRGCPYNCGLCSEHISTCSLALIDLTNRCNFNCNFCYANVLQSGYLVEPSLEEIDRIMKHFRSKPIPAVAIMFTGGEPTVRKDFPEICKMAKDNGFKEVIAATNGYGFQKKKGGLEWTKKVKEMGLDTLYFQFDGINDATYEKTRGIKNLMAYKQRVIENCRKAGVNSIVLVATIAKGITDIEVGNIIQYAIDNVDVVRGITFQPLSLCGRIVFEERAELRITNADILKEIENQTGGRISMENAWYPLSTIVELGRIISYLADVEPIEFTCHPDCGFASYMVVNPSTGEMVPIMEYFDPLKIIDFANKFWAKIKDKEKKPLRIFEDLLGDFGKTLDKGLNYLDKTQLKARFLLGILQYMKKPGKIMELFSRLLMNGDWESISSFSYGALLLSSMHFQDAYNMDLERAKRCIVHFGVAMPDDTVKEISFCTMNSIHRASIEKQVAKKITAKVRNEFDTTTGQEIREVTPEVARNGGIKKESDA</sequence>
<dbReference type="Pfam" id="PF23545">
    <property type="entry name" value="Zn_ribbon_HMPTM"/>
    <property type="match status" value="1"/>
</dbReference>
<evidence type="ECO:0000259" key="7">
    <source>
        <dbReference type="PROSITE" id="PS51918"/>
    </source>
</evidence>
<dbReference type="Gene3D" id="3.20.20.70">
    <property type="entry name" value="Aldolase class I"/>
    <property type="match status" value="1"/>
</dbReference>
<keyword evidence="3" id="KW-0949">S-adenosyl-L-methionine</keyword>
<evidence type="ECO:0000256" key="3">
    <source>
        <dbReference type="ARBA" id="ARBA00022691"/>
    </source>
</evidence>
<dbReference type="InterPro" id="IPR034474">
    <property type="entry name" value="Methyltransferase_Class_D"/>
</dbReference>
<dbReference type="SFLD" id="SFLDG01100">
    <property type="entry name" value="methyltransferase_(Class_D)"/>
    <property type="match status" value="1"/>
</dbReference>
<dbReference type="SUPFAM" id="SSF102114">
    <property type="entry name" value="Radical SAM enzymes"/>
    <property type="match status" value="1"/>
</dbReference>
<dbReference type="InterPro" id="IPR034471">
    <property type="entry name" value="GDGT/MA_synthase"/>
</dbReference>
<dbReference type="InterPro" id="IPR006638">
    <property type="entry name" value="Elp3/MiaA/NifB-like_rSAM"/>
</dbReference>
<dbReference type="GO" id="GO:0008168">
    <property type="term" value="F:methyltransferase activity"/>
    <property type="evidence" value="ECO:0007669"/>
    <property type="project" value="InterPro"/>
</dbReference>
<reference evidence="8" key="1">
    <citation type="journal article" date="2015" name="Nature">
        <title>Complex archaea that bridge the gap between prokaryotes and eukaryotes.</title>
        <authorList>
            <person name="Spang A."/>
            <person name="Saw J.H."/>
            <person name="Jorgensen S.L."/>
            <person name="Zaremba-Niedzwiedzka K."/>
            <person name="Martijn J."/>
            <person name="Lind A.E."/>
            <person name="van Eijk R."/>
            <person name="Schleper C."/>
            <person name="Guy L."/>
            <person name="Ettema T.J."/>
        </authorList>
    </citation>
    <scope>NUCLEOTIDE SEQUENCE</scope>
</reference>
<dbReference type="EMBL" id="LAZR01002627">
    <property type="protein sequence ID" value="KKN27553.1"/>
    <property type="molecule type" value="Genomic_DNA"/>
</dbReference>
<dbReference type="PROSITE" id="PS01305">
    <property type="entry name" value="MOAA_NIFB_PQQE"/>
    <property type="match status" value="1"/>
</dbReference>
<keyword evidence="5" id="KW-0408">Iron</keyword>
<evidence type="ECO:0000256" key="4">
    <source>
        <dbReference type="ARBA" id="ARBA00022723"/>
    </source>
</evidence>
<dbReference type="InterPro" id="IPR007197">
    <property type="entry name" value="rSAM"/>
</dbReference>
<proteinExistence type="predicted"/>
<dbReference type="InterPro" id="IPR000385">
    <property type="entry name" value="MoaA_NifB_PqqE_Fe-S-bd_CS"/>
</dbReference>
<dbReference type="AlphaFoldDB" id="A0A0F9SDT6"/>
<organism evidence="8">
    <name type="scientific">marine sediment metagenome</name>
    <dbReference type="NCBI Taxonomy" id="412755"/>
    <lineage>
        <taxon>unclassified sequences</taxon>
        <taxon>metagenomes</taxon>
        <taxon>ecological metagenomes</taxon>
    </lineage>
</organism>
<evidence type="ECO:0000256" key="6">
    <source>
        <dbReference type="ARBA" id="ARBA00023014"/>
    </source>
</evidence>
<keyword evidence="4" id="KW-0479">Metal-binding</keyword>
<comment type="cofactor">
    <cofactor evidence="1">
        <name>[4Fe-4S] cluster</name>
        <dbReference type="ChEBI" id="CHEBI:49883"/>
    </cofactor>
</comment>
<dbReference type="GO" id="GO:0032324">
    <property type="term" value="P:molybdopterin cofactor biosynthetic process"/>
    <property type="evidence" value="ECO:0007669"/>
    <property type="project" value="UniProtKB-ARBA"/>
</dbReference>
<dbReference type="InterPro" id="IPR013785">
    <property type="entry name" value="Aldolase_TIM"/>
</dbReference>
<dbReference type="InterPro" id="IPR058240">
    <property type="entry name" value="rSAM_sf"/>
</dbReference>
<keyword evidence="2" id="KW-0004">4Fe-4S</keyword>
<dbReference type="GO" id="GO:0046872">
    <property type="term" value="F:metal ion binding"/>
    <property type="evidence" value="ECO:0007669"/>
    <property type="project" value="UniProtKB-KW"/>
</dbReference>
<evidence type="ECO:0000256" key="1">
    <source>
        <dbReference type="ARBA" id="ARBA00001966"/>
    </source>
</evidence>
<dbReference type="SFLD" id="SFLDS00029">
    <property type="entry name" value="Radical_SAM"/>
    <property type="match status" value="1"/>
</dbReference>
<dbReference type="NCBIfam" id="NF045702">
    <property type="entry name" value="rSAM_GDGT_ether"/>
    <property type="match status" value="1"/>
</dbReference>
<dbReference type="GO" id="GO:0051539">
    <property type="term" value="F:4 iron, 4 sulfur cluster binding"/>
    <property type="evidence" value="ECO:0007669"/>
    <property type="project" value="UniProtKB-KW"/>
</dbReference>
<protein>
    <recommendedName>
        <fullName evidence="7">Radical SAM core domain-containing protein</fullName>
    </recommendedName>
</protein>